<dbReference type="GO" id="GO:0043190">
    <property type="term" value="C:ATP-binding cassette (ABC) transporter complex"/>
    <property type="evidence" value="ECO:0007669"/>
    <property type="project" value="TreeGrafter"/>
</dbReference>
<comment type="caution">
    <text evidence="10">The sequence shown here is derived from an EMBL/GenBank/DDBJ whole genome shotgun (WGS) entry which is preliminary data.</text>
</comment>
<sequence length="283" mass="32087">MNIELENVSFGYTKHTTLLKNISIRIKQGEMIAIAGKSGAGKTTLTKILKGFNLPTSGKLLLDGVLPVKKNRKRFNEIGYVFQYPEHQLFSVTVFKDISFGLEQYHYPEVKKKERISEAMHSVGLDFERFVSKSPLELSGGEKRRVAIAGVIVNSPSVIILDEPSAGLDSDARDQLFHLLHRLNVEKRTTIIWVSHYPDEIIQYASRLLVIDRGSILSDGNPLDLLAKKVLTDAFGWSEVPVIKTYQFIKEKYSVKIKEPWNLQMVSRILTRELKNNKCLGKT</sequence>
<dbReference type="CDD" id="cd03225">
    <property type="entry name" value="ABC_cobalt_CbiO_domain1"/>
    <property type="match status" value="1"/>
</dbReference>
<evidence type="ECO:0000256" key="8">
    <source>
        <dbReference type="ARBA" id="ARBA00023136"/>
    </source>
</evidence>
<dbReference type="InterPro" id="IPR017871">
    <property type="entry name" value="ABC_transporter-like_CS"/>
</dbReference>
<evidence type="ECO:0000313" key="10">
    <source>
        <dbReference type="EMBL" id="TGA96136.1"/>
    </source>
</evidence>
<evidence type="ECO:0000256" key="7">
    <source>
        <dbReference type="ARBA" id="ARBA00022967"/>
    </source>
</evidence>
<evidence type="ECO:0000256" key="3">
    <source>
        <dbReference type="ARBA" id="ARBA00022448"/>
    </source>
</evidence>
<keyword evidence="3" id="KW-0813">Transport</keyword>
<evidence type="ECO:0000256" key="5">
    <source>
        <dbReference type="ARBA" id="ARBA00022741"/>
    </source>
</evidence>
<evidence type="ECO:0000256" key="4">
    <source>
        <dbReference type="ARBA" id="ARBA00022475"/>
    </source>
</evidence>
<comment type="similarity">
    <text evidence="2">Belongs to the ABC transporter superfamily.</text>
</comment>
<dbReference type="GO" id="GO:0005524">
    <property type="term" value="F:ATP binding"/>
    <property type="evidence" value="ECO:0007669"/>
    <property type="project" value="UniProtKB-KW"/>
</dbReference>
<protein>
    <submittedName>
        <fullName evidence="10">ATP-binding cassette domain-containing protein</fullName>
    </submittedName>
</protein>
<dbReference type="GO" id="GO:0016887">
    <property type="term" value="F:ATP hydrolysis activity"/>
    <property type="evidence" value="ECO:0007669"/>
    <property type="project" value="InterPro"/>
</dbReference>
<dbReference type="InterPro" id="IPR050095">
    <property type="entry name" value="ECF_ABC_transporter_ATP-bd"/>
</dbReference>
<dbReference type="SUPFAM" id="SSF52540">
    <property type="entry name" value="P-loop containing nucleoside triphosphate hydrolases"/>
    <property type="match status" value="1"/>
</dbReference>
<keyword evidence="6 10" id="KW-0067">ATP-binding</keyword>
<evidence type="ECO:0000256" key="2">
    <source>
        <dbReference type="ARBA" id="ARBA00005417"/>
    </source>
</evidence>
<dbReference type="RefSeq" id="WP_135349928.1">
    <property type="nucleotide sequence ID" value="NZ_SRJD01000030.1"/>
</dbReference>
<dbReference type="OrthoDB" id="9784332at2"/>
<name>A0A4Z0GIR9_9BACL</name>
<dbReference type="PANTHER" id="PTHR43553:SF27">
    <property type="entry name" value="ENERGY-COUPLING FACTOR TRANSPORTER ATP-BINDING PROTEIN ECFA2"/>
    <property type="match status" value="1"/>
</dbReference>
<dbReference type="PROSITE" id="PS50893">
    <property type="entry name" value="ABC_TRANSPORTER_2"/>
    <property type="match status" value="1"/>
</dbReference>
<organism evidence="10 11">
    <name type="scientific">Sporolactobacillus shoreae</name>
    <dbReference type="NCBI Taxonomy" id="1465501"/>
    <lineage>
        <taxon>Bacteria</taxon>
        <taxon>Bacillati</taxon>
        <taxon>Bacillota</taxon>
        <taxon>Bacilli</taxon>
        <taxon>Bacillales</taxon>
        <taxon>Sporolactobacillaceae</taxon>
        <taxon>Sporolactobacillus</taxon>
    </lineage>
</organism>
<dbReference type="Pfam" id="PF00005">
    <property type="entry name" value="ABC_tran"/>
    <property type="match status" value="1"/>
</dbReference>
<dbReference type="PROSITE" id="PS00211">
    <property type="entry name" value="ABC_TRANSPORTER_1"/>
    <property type="match status" value="1"/>
</dbReference>
<evidence type="ECO:0000256" key="6">
    <source>
        <dbReference type="ARBA" id="ARBA00022840"/>
    </source>
</evidence>
<dbReference type="InterPro" id="IPR015856">
    <property type="entry name" value="ABC_transpr_CbiO/EcfA_su"/>
</dbReference>
<dbReference type="InterPro" id="IPR027417">
    <property type="entry name" value="P-loop_NTPase"/>
</dbReference>
<keyword evidence="7" id="KW-1278">Translocase</keyword>
<comment type="subcellular location">
    <subcellularLocation>
        <location evidence="1">Cell membrane</location>
        <topology evidence="1">Peripheral membrane protein</topology>
    </subcellularLocation>
</comment>
<feature type="domain" description="ABC transporter" evidence="9">
    <location>
        <begin position="3"/>
        <end position="238"/>
    </location>
</feature>
<dbReference type="GO" id="GO:0015087">
    <property type="term" value="F:cobalt ion transmembrane transporter activity"/>
    <property type="evidence" value="ECO:0007669"/>
    <property type="project" value="UniProtKB-ARBA"/>
</dbReference>
<dbReference type="AlphaFoldDB" id="A0A4Z0GIR9"/>
<keyword evidence="8" id="KW-0472">Membrane</keyword>
<evidence type="ECO:0000313" key="11">
    <source>
        <dbReference type="Proteomes" id="UP000298347"/>
    </source>
</evidence>
<evidence type="ECO:0000256" key="1">
    <source>
        <dbReference type="ARBA" id="ARBA00004202"/>
    </source>
</evidence>
<reference evidence="10 11" key="1">
    <citation type="journal article" date="2015" name="Int. J. Syst. Evol. Microbiol.">
        <title>Sporolactobacillus shoreae sp. nov. and Sporolactobacillus spathodeae sp. nov., two spore-forming lactic acid bacteria isolated from tree barks in Thailand.</title>
        <authorList>
            <person name="Thamacharoensuk T."/>
            <person name="Kitahara M."/>
            <person name="Ohkuma M."/>
            <person name="Thongchul N."/>
            <person name="Tanasupawat S."/>
        </authorList>
    </citation>
    <scope>NUCLEOTIDE SEQUENCE [LARGE SCALE GENOMIC DNA]</scope>
    <source>
        <strain evidence="10 11">BK92</strain>
    </source>
</reference>
<dbReference type="Proteomes" id="UP000298347">
    <property type="component" value="Unassembled WGS sequence"/>
</dbReference>
<dbReference type="InterPro" id="IPR003593">
    <property type="entry name" value="AAA+_ATPase"/>
</dbReference>
<dbReference type="Gene3D" id="3.40.50.300">
    <property type="entry name" value="P-loop containing nucleotide triphosphate hydrolases"/>
    <property type="match status" value="1"/>
</dbReference>
<dbReference type="SMART" id="SM00382">
    <property type="entry name" value="AAA"/>
    <property type="match status" value="1"/>
</dbReference>
<keyword evidence="4" id="KW-1003">Cell membrane</keyword>
<proteinExistence type="inferred from homology"/>
<keyword evidence="5" id="KW-0547">Nucleotide-binding</keyword>
<dbReference type="EMBL" id="SRJD01000030">
    <property type="protein sequence ID" value="TGA96136.1"/>
    <property type="molecule type" value="Genomic_DNA"/>
</dbReference>
<dbReference type="PANTHER" id="PTHR43553">
    <property type="entry name" value="HEAVY METAL TRANSPORTER"/>
    <property type="match status" value="1"/>
</dbReference>
<gene>
    <name evidence="10" type="ORF">E4665_16660</name>
</gene>
<dbReference type="InterPro" id="IPR003439">
    <property type="entry name" value="ABC_transporter-like_ATP-bd"/>
</dbReference>
<accession>A0A4Z0GIR9</accession>
<dbReference type="FunFam" id="3.40.50.300:FF:000224">
    <property type="entry name" value="Energy-coupling factor transporter ATP-binding protein EcfA"/>
    <property type="match status" value="1"/>
</dbReference>
<keyword evidence="11" id="KW-1185">Reference proteome</keyword>
<evidence type="ECO:0000259" key="9">
    <source>
        <dbReference type="PROSITE" id="PS50893"/>
    </source>
</evidence>
<dbReference type="GO" id="GO:0042626">
    <property type="term" value="F:ATPase-coupled transmembrane transporter activity"/>
    <property type="evidence" value="ECO:0007669"/>
    <property type="project" value="TreeGrafter"/>
</dbReference>